<gene>
    <name evidence="2" type="ORF">COV53_05690</name>
</gene>
<protein>
    <recommendedName>
        <fullName evidence="4">Methyltransferase type 11</fullName>
    </recommendedName>
</protein>
<dbReference type="EMBL" id="PCWS01000129">
    <property type="protein sequence ID" value="PIR07933.1"/>
    <property type="molecule type" value="Genomic_DNA"/>
</dbReference>
<organism evidence="2 3">
    <name type="scientific">Candidatus Gottesmanbacteria bacterium CG11_big_fil_rev_8_21_14_0_20_37_11</name>
    <dbReference type="NCBI Taxonomy" id="1974575"/>
    <lineage>
        <taxon>Bacteria</taxon>
        <taxon>Candidatus Gottesmaniibacteriota</taxon>
    </lineage>
</organism>
<evidence type="ECO:0000313" key="3">
    <source>
        <dbReference type="Proteomes" id="UP000230707"/>
    </source>
</evidence>
<evidence type="ECO:0000313" key="2">
    <source>
        <dbReference type="EMBL" id="PIR07933.1"/>
    </source>
</evidence>
<dbReference type="AlphaFoldDB" id="A0A2H0NGA9"/>
<comment type="caution">
    <text evidence="2">The sequence shown here is derived from an EMBL/GenBank/DDBJ whole genome shotgun (WGS) entry which is preliminary data.</text>
</comment>
<dbReference type="PANTHER" id="PTHR43861">
    <property type="entry name" value="TRANS-ACONITATE 2-METHYLTRANSFERASE-RELATED"/>
    <property type="match status" value="1"/>
</dbReference>
<dbReference type="InterPro" id="IPR029063">
    <property type="entry name" value="SAM-dependent_MTases_sf"/>
</dbReference>
<evidence type="ECO:0000256" key="1">
    <source>
        <dbReference type="ARBA" id="ARBA00022679"/>
    </source>
</evidence>
<dbReference type="Proteomes" id="UP000230707">
    <property type="component" value="Unassembled WGS sequence"/>
</dbReference>
<proteinExistence type="predicted"/>
<name>A0A2H0NGA9_9BACT</name>
<accession>A0A2H0NGA9</accession>
<dbReference type="GO" id="GO:0016740">
    <property type="term" value="F:transferase activity"/>
    <property type="evidence" value="ECO:0007669"/>
    <property type="project" value="UniProtKB-KW"/>
</dbReference>
<dbReference type="CDD" id="cd02440">
    <property type="entry name" value="AdoMet_MTases"/>
    <property type="match status" value="1"/>
</dbReference>
<reference evidence="2 3" key="1">
    <citation type="submission" date="2017-09" db="EMBL/GenBank/DDBJ databases">
        <title>Depth-based differentiation of microbial function through sediment-hosted aquifers and enrichment of novel symbionts in the deep terrestrial subsurface.</title>
        <authorList>
            <person name="Probst A.J."/>
            <person name="Ladd B."/>
            <person name="Jarett J.K."/>
            <person name="Geller-Mcgrath D.E."/>
            <person name="Sieber C.M."/>
            <person name="Emerson J.B."/>
            <person name="Anantharaman K."/>
            <person name="Thomas B.C."/>
            <person name="Malmstrom R."/>
            <person name="Stieglmeier M."/>
            <person name="Klingl A."/>
            <person name="Woyke T."/>
            <person name="Ryan C.M."/>
            <person name="Banfield J.F."/>
        </authorList>
    </citation>
    <scope>NUCLEOTIDE SEQUENCE [LARGE SCALE GENOMIC DNA]</scope>
    <source>
        <strain evidence="2">CG11_big_fil_rev_8_21_14_0_20_37_11</strain>
    </source>
</reference>
<evidence type="ECO:0008006" key="4">
    <source>
        <dbReference type="Google" id="ProtNLM"/>
    </source>
</evidence>
<dbReference type="SUPFAM" id="SSF53335">
    <property type="entry name" value="S-adenosyl-L-methionine-dependent methyltransferases"/>
    <property type="match status" value="1"/>
</dbReference>
<sequence length="216" mass="25396">MLNKNHYNLKYFQWQKKAGLYGALIDLWMYLDYIKPSDTVLDFGCGGGYMLDKIKCKDKFGIDINPLARKEAEEKNIQVFKAIEDLPKNLRFNTIISHHVLEHVDSPFQILKSLKIRLINKGYIICVVPIDDWQTQKKFSPGDINKHLYTWTPLLIGNLFTKAGYKLVKIEIVNQAWLPLSRFYYQYIPNVLYKFLSHIWSTVTYSRQIRIVATKN</sequence>
<dbReference type="PANTHER" id="PTHR43861:SF3">
    <property type="entry name" value="PUTATIVE (AFU_ORTHOLOGUE AFUA_2G14390)-RELATED"/>
    <property type="match status" value="1"/>
</dbReference>
<dbReference type="Gene3D" id="3.40.50.150">
    <property type="entry name" value="Vaccinia Virus protein VP39"/>
    <property type="match status" value="1"/>
</dbReference>
<keyword evidence="1" id="KW-0808">Transferase</keyword>
<dbReference type="Pfam" id="PF13489">
    <property type="entry name" value="Methyltransf_23"/>
    <property type="match status" value="1"/>
</dbReference>